<evidence type="ECO:0008006" key="3">
    <source>
        <dbReference type="Google" id="ProtNLM"/>
    </source>
</evidence>
<dbReference type="AlphaFoldDB" id="A0A2K1PF96"/>
<name>A0A2K1PF96_9BACT</name>
<organism evidence="1 2">
    <name type="scientific">Petrotoga miotherma DSM 10691</name>
    <dbReference type="NCBI Taxonomy" id="1434326"/>
    <lineage>
        <taxon>Bacteria</taxon>
        <taxon>Thermotogati</taxon>
        <taxon>Thermotogota</taxon>
        <taxon>Thermotogae</taxon>
        <taxon>Petrotogales</taxon>
        <taxon>Petrotogaceae</taxon>
        <taxon>Petrotoga</taxon>
    </lineage>
</organism>
<proteinExistence type="predicted"/>
<gene>
    <name evidence="1" type="ORF">X928_02755</name>
</gene>
<protein>
    <recommendedName>
        <fullName evidence="3">Carbohydrate kinase FGGY N-terminal domain-containing protein</fullName>
    </recommendedName>
</protein>
<comment type="caution">
    <text evidence="1">The sequence shown here is derived from an EMBL/GenBank/DDBJ whole genome shotgun (WGS) entry which is preliminary data.</text>
</comment>
<evidence type="ECO:0000313" key="1">
    <source>
        <dbReference type="EMBL" id="PNS01456.1"/>
    </source>
</evidence>
<dbReference type="EMBL" id="AZRM01000012">
    <property type="protein sequence ID" value="PNS01456.1"/>
    <property type="molecule type" value="Genomic_DNA"/>
</dbReference>
<dbReference type="Proteomes" id="UP000236199">
    <property type="component" value="Unassembled WGS sequence"/>
</dbReference>
<keyword evidence="2" id="KW-1185">Reference proteome</keyword>
<accession>A0A2K1PF96</accession>
<sequence>MNVLVIDVGTTRVKVALVTEKGKIIDLKVKK</sequence>
<evidence type="ECO:0000313" key="2">
    <source>
        <dbReference type="Proteomes" id="UP000236199"/>
    </source>
</evidence>
<reference evidence="1 2" key="1">
    <citation type="submission" date="2013-12" db="EMBL/GenBank/DDBJ databases">
        <title>Comparative genomics of Petrotoga isolates.</title>
        <authorList>
            <person name="Nesbo C.L."/>
            <person name="Charchuk R."/>
            <person name="Chow K."/>
        </authorList>
    </citation>
    <scope>NUCLEOTIDE SEQUENCE [LARGE SCALE GENOMIC DNA]</scope>
    <source>
        <strain evidence="1 2">DSM 10691</strain>
    </source>
</reference>